<evidence type="ECO:0000256" key="2">
    <source>
        <dbReference type="ARBA" id="ARBA00022729"/>
    </source>
</evidence>
<keyword evidence="5" id="KW-0449">Lipoprotein</keyword>
<keyword evidence="8" id="KW-1185">Reference proteome</keyword>
<evidence type="ECO:0008006" key="9">
    <source>
        <dbReference type="Google" id="ProtNLM"/>
    </source>
</evidence>
<dbReference type="PANTHER" id="PTHR43649:SF33">
    <property type="entry name" value="POLYGALACTURONAN_RHAMNOGALACTURONAN-BINDING PROTEIN YTCQ"/>
    <property type="match status" value="1"/>
</dbReference>
<dbReference type="Gene3D" id="3.40.190.10">
    <property type="entry name" value="Periplasmic binding protein-like II"/>
    <property type="match status" value="1"/>
</dbReference>
<dbReference type="RefSeq" id="WP_103081284.1">
    <property type="nucleotide sequence ID" value="NZ_CP021850.1"/>
</dbReference>
<dbReference type="OrthoDB" id="9764112at2"/>
<comment type="caution">
    <text evidence="7">The sequence shown here is derived from an EMBL/GenBank/DDBJ whole genome shotgun (WGS) entry which is preliminary data.</text>
</comment>
<proteinExistence type="predicted"/>
<evidence type="ECO:0000256" key="4">
    <source>
        <dbReference type="ARBA" id="ARBA00023139"/>
    </source>
</evidence>
<feature type="chain" id="PRO_5039137342" description="Sugar ABC transporter substrate-binding protein" evidence="6">
    <location>
        <begin position="21"/>
        <end position="439"/>
    </location>
</feature>
<feature type="signal peptide" evidence="6">
    <location>
        <begin position="1"/>
        <end position="20"/>
    </location>
</feature>
<dbReference type="Proteomes" id="UP000236151">
    <property type="component" value="Unassembled WGS sequence"/>
</dbReference>
<dbReference type="KEGG" id="cthd:CDO33_14650"/>
<evidence type="ECO:0000256" key="1">
    <source>
        <dbReference type="ARBA" id="ARBA00022475"/>
    </source>
</evidence>
<dbReference type="InterPro" id="IPR006059">
    <property type="entry name" value="SBP"/>
</dbReference>
<dbReference type="EMBL" id="NIOJ01000018">
    <property type="protein sequence ID" value="PNT99469.1"/>
    <property type="molecule type" value="Genomic_DNA"/>
</dbReference>
<protein>
    <recommendedName>
        <fullName evidence="9">Sugar ABC transporter substrate-binding protein</fullName>
    </recommendedName>
</protein>
<dbReference type="Pfam" id="PF01547">
    <property type="entry name" value="SBP_bac_1"/>
    <property type="match status" value="1"/>
</dbReference>
<keyword evidence="4" id="KW-0564">Palmitate</keyword>
<dbReference type="SUPFAM" id="SSF53850">
    <property type="entry name" value="Periplasmic binding protein-like II"/>
    <property type="match status" value="1"/>
</dbReference>
<name>A0A2K2FF84_9CLOT</name>
<evidence type="ECO:0000256" key="5">
    <source>
        <dbReference type="ARBA" id="ARBA00023288"/>
    </source>
</evidence>
<dbReference type="PROSITE" id="PS51257">
    <property type="entry name" value="PROKAR_LIPOPROTEIN"/>
    <property type="match status" value="1"/>
</dbReference>
<sequence length="439" mass="48021">MKKRKLLALLLILIITVSLGACNGAGNGNDKDNVGNDGKTSLGTAVDIHVASWNNAADNLSEIAEKFNAANGDKGKVIIDYSDSDYSKLKPALASGNGVPDIFQTQSRDIPAFFNSYGLRAFADLSDIIADDAENWVDFALETCKGEDGKYYAIPWDIGPVGLYYRADIFEEAGIDVNTLTTWDKYIEAGKLLRTKGDYYVEAFNFNGATSTDEFLIYFNQLGGQFYDENGNVNLASEEMIRAAELCLKMIDAGVAMDIPNAWDDRIAAINENRLVAFPYPAWYMGTMKNSCENTAGKWRITKIPAFEEGGNVYANAGGSVLAVSSTTKNLDLAKRFLEYAIKSKEGSDINMKYGEFPSYKPAYETEYFKSKDEYFGGLEVGTIFAGLTGAPATKWGPYFTDVSESMKTAAGNILANRMDPRQALEAATKDAQSKINAK</sequence>
<keyword evidence="3" id="KW-0472">Membrane</keyword>
<reference evidence="7 8" key="1">
    <citation type="submission" date="2017-06" db="EMBL/GenBank/DDBJ databases">
        <title>Investigating the central metabolism of Clostridium thermosuccinogenes.</title>
        <authorList>
            <person name="Koendjbiharie J.G."/>
            <person name="van Kranenburg R."/>
        </authorList>
    </citation>
    <scope>NUCLEOTIDE SEQUENCE [LARGE SCALE GENOMIC DNA]</scope>
    <source>
        <strain evidence="7 8">DSM 5806</strain>
    </source>
</reference>
<dbReference type="InterPro" id="IPR050490">
    <property type="entry name" value="Bact_solute-bd_prot1"/>
</dbReference>
<keyword evidence="2 6" id="KW-0732">Signal</keyword>
<dbReference type="PANTHER" id="PTHR43649">
    <property type="entry name" value="ARABINOSE-BINDING PROTEIN-RELATED"/>
    <property type="match status" value="1"/>
</dbReference>
<accession>A0A2K2FF84</accession>
<evidence type="ECO:0000256" key="3">
    <source>
        <dbReference type="ARBA" id="ARBA00023136"/>
    </source>
</evidence>
<evidence type="ECO:0000313" key="8">
    <source>
        <dbReference type="Proteomes" id="UP000236151"/>
    </source>
</evidence>
<keyword evidence="1" id="KW-1003">Cell membrane</keyword>
<organism evidence="7 8">
    <name type="scientific">Clostridium thermosuccinogenes</name>
    <dbReference type="NCBI Taxonomy" id="84032"/>
    <lineage>
        <taxon>Bacteria</taxon>
        <taxon>Bacillati</taxon>
        <taxon>Bacillota</taxon>
        <taxon>Clostridia</taxon>
        <taxon>Eubacteriales</taxon>
        <taxon>Clostridiaceae</taxon>
        <taxon>Clostridium</taxon>
    </lineage>
</organism>
<evidence type="ECO:0000313" key="7">
    <source>
        <dbReference type="EMBL" id="PNT99469.1"/>
    </source>
</evidence>
<dbReference type="AlphaFoldDB" id="A0A2K2FF84"/>
<evidence type="ECO:0000256" key="6">
    <source>
        <dbReference type="SAM" id="SignalP"/>
    </source>
</evidence>
<gene>
    <name evidence="7" type="ORF">CDQ84_08355</name>
</gene>